<dbReference type="GO" id="GO:0005829">
    <property type="term" value="C:cytosol"/>
    <property type="evidence" value="ECO:0007669"/>
    <property type="project" value="TreeGrafter"/>
</dbReference>
<evidence type="ECO:0000256" key="6">
    <source>
        <dbReference type="ARBA" id="ARBA00047615"/>
    </source>
</evidence>
<dbReference type="OrthoDB" id="9807434at2"/>
<keyword evidence="5 8" id="KW-0067">ATP-binding</keyword>
<dbReference type="GO" id="GO:0015949">
    <property type="term" value="P:nucleobase-containing small molecule interconversion"/>
    <property type="evidence" value="ECO:0007669"/>
    <property type="project" value="TreeGrafter"/>
</dbReference>
<dbReference type="EC" id="2.7.4.25" evidence="8"/>
<keyword evidence="4 8" id="KW-0418">Kinase</keyword>
<name>A0A3D9KX64_MARFU</name>
<dbReference type="GO" id="GO:0036431">
    <property type="term" value="F:dCMP kinase activity"/>
    <property type="evidence" value="ECO:0007669"/>
    <property type="project" value="InterPro"/>
</dbReference>
<comment type="catalytic activity">
    <reaction evidence="7 8">
        <text>CMP + ATP = CDP + ADP</text>
        <dbReference type="Rhea" id="RHEA:11600"/>
        <dbReference type="ChEBI" id="CHEBI:30616"/>
        <dbReference type="ChEBI" id="CHEBI:58069"/>
        <dbReference type="ChEBI" id="CHEBI:60377"/>
        <dbReference type="ChEBI" id="CHEBI:456216"/>
        <dbReference type="EC" id="2.7.4.25"/>
    </reaction>
</comment>
<dbReference type="InterPro" id="IPR003136">
    <property type="entry name" value="Cytidylate_kin"/>
</dbReference>
<dbReference type="InterPro" id="IPR027417">
    <property type="entry name" value="P-loop_NTPase"/>
</dbReference>
<comment type="caution">
    <text evidence="10">The sequence shown here is derived from an EMBL/GenBank/DDBJ whole genome shotgun (WGS) entry which is preliminary data.</text>
</comment>
<dbReference type="EMBL" id="QREG01000026">
    <property type="protein sequence ID" value="RED93188.1"/>
    <property type="molecule type" value="Genomic_DNA"/>
</dbReference>
<proteinExistence type="inferred from homology"/>
<evidence type="ECO:0000259" key="9">
    <source>
        <dbReference type="Pfam" id="PF02224"/>
    </source>
</evidence>
<evidence type="ECO:0000256" key="3">
    <source>
        <dbReference type="ARBA" id="ARBA00022741"/>
    </source>
</evidence>
<dbReference type="Gene3D" id="3.40.50.300">
    <property type="entry name" value="P-loop containing nucleotide triphosphate hydrolases"/>
    <property type="match status" value="1"/>
</dbReference>
<protein>
    <recommendedName>
        <fullName evidence="8">Cytidylate kinase</fullName>
        <shortName evidence="8">CK</shortName>
        <ecNumber evidence="8">2.7.4.25</ecNumber>
    </recommendedName>
    <alternativeName>
        <fullName evidence="8">Cytidine monophosphate kinase</fullName>
        <shortName evidence="8">CMP kinase</shortName>
    </alternativeName>
</protein>
<feature type="binding site" evidence="8">
    <location>
        <begin position="10"/>
        <end position="18"/>
    </location>
    <ligand>
        <name>ATP</name>
        <dbReference type="ChEBI" id="CHEBI:30616"/>
    </ligand>
</feature>
<dbReference type="HAMAP" id="MF_00238">
    <property type="entry name" value="Cytidyl_kinase_type1"/>
    <property type="match status" value="1"/>
</dbReference>
<evidence type="ECO:0000313" key="10">
    <source>
        <dbReference type="EMBL" id="RED93188.1"/>
    </source>
</evidence>
<dbReference type="GO" id="GO:0036430">
    <property type="term" value="F:CMP kinase activity"/>
    <property type="evidence" value="ECO:0007669"/>
    <property type="project" value="RHEA"/>
</dbReference>
<comment type="catalytic activity">
    <reaction evidence="6 8">
        <text>dCMP + ATP = dCDP + ADP</text>
        <dbReference type="Rhea" id="RHEA:25094"/>
        <dbReference type="ChEBI" id="CHEBI:30616"/>
        <dbReference type="ChEBI" id="CHEBI:57566"/>
        <dbReference type="ChEBI" id="CHEBI:58593"/>
        <dbReference type="ChEBI" id="CHEBI:456216"/>
        <dbReference type="EC" id="2.7.4.25"/>
    </reaction>
</comment>
<dbReference type="AlphaFoldDB" id="A0A3D9KX64"/>
<dbReference type="InterPro" id="IPR011994">
    <property type="entry name" value="Cytidylate_kinase_dom"/>
</dbReference>
<comment type="similarity">
    <text evidence="1 8">Belongs to the cytidylate kinase family. Type 1 subfamily.</text>
</comment>
<evidence type="ECO:0000256" key="4">
    <source>
        <dbReference type="ARBA" id="ARBA00022777"/>
    </source>
</evidence>
<dbReference type="Pfam" id="PF02224">
    <property type="entry name" value="Cytidylate_kin"/>
    <property type="match status" value="1"/>
</dbReference>
<dbReference type="Proteomes" id="UP000256779">
    <property type="component" value="Unassembled WGS sequence"/>
</dbReference>
<dbReference type="PANTHER" id="PTHR21299:SF2">
    <property type="entry name" value="CYTIDYLATE KINASE"/>
    <property type="match status" value="1"/>
</dbReference>
<evidence type="ECO:0000256" key="5">
    <source>
        <dbReference type="ARBA" id="ARBA00022840"/>
    </source>
</evidence>
<organism evidence="10 11">
    <name type="scientific">Marinoscillum furvescens DSM 4134</name>
    <dbReference type="NCBI Taxonomy" id="1122208"/>
    <lineage>
        <taxon>Bacteria</taxon>
        <taxon>Pseudomonadati</taxon>
        <taxon>Bacteroidota</taxon>
        <taxon>Cytophagia</taxon>
        <taxon>Cytophagales</taxon>
        <taxon>Reichenbachiellaceae</taxon>
        <taxon>Marinoscillum</taxon>
    </lineage>
</organism>
<evidence type="ECO:0000256" key="7">
    <source>
        <dbReference type="ARBA" id="ARBA00048478"/>
    </source>
</evidence>
<accession>A0A3D9KX64</accession>
<dbReference type="RefSeq" id="WP_115869985.1">
    <property type="nucleotide sequence ID" value="NZ_QREG01000026.1"/>
</dbReference>
<sequence length="221" mass="24511">MQKIIIAIDGYSGTGKSSTAKAVARNLGYTYIDSGAMYRAATLYFLQQGVDLEKPQEVAKALAALDISFEGQDLILNEKVVRDELRTMAVNDQVSQVSAVKSVREALVEQQQAIGQDRGIVMDGRDIGTVVFPDAELKVFMTANSRVRALRRQRELEQKGIREELNVIEENLKQRDQIDSTREESPLTKALGAVEIDTSDLSFDEQVGKIVELAKKKIYAS</sequence>
<keyword evidence="8" id="KW-0963">Cytoplasm</keyword>
<evidence type="ECO:0000256" key="8">
    <source>
        <dbReference type="HAMAP-Rule" id="MF_00238"/>
    </source>
</evidence>
<keyword evidence="2 8" id="KW-0808">Transferase</keyword>
<feature type="domain" description="Cytidylate kinase" evidence="9">
    <location>
        <begin position="6"/>
        <end position="215"/>
    </location>
</feature>
<evidence type="ECO:0000256" key="2">
    <source>
        <dbReference type="ARBA" id="ARBA00022679"/>
    </source>
</evidence>
<dbReference type="CDD" id="cd02020">
    <property type="entry name" value="CMPK"/>
    <property type="match status" value="1"/>
</dbReference>
<reference evidence="10 11" key="1">
    <citation type="submission" date="2018-07" db="EMBL/GenBank/DDBJ databases">
        <title>Genomic Encyclopedia of Type Strains, Phase IV (KMG-IV): sequencing the most valuable type-strain genomes for metagenomic binning, comparative biology and taxonomic classification.</title>
        <authorList>
            <person name="Goeker M."/>
        </authorList>
    </citation>
    <scope>NUCLEOTIDE SEQUENCE [LARGE SCALE GENOMIC DNA]</scope>
    <source>
        <strain evidence="10 11">DSM 4134</strain>
    </source>
</reference>
<dbReference type="GO" id="GO:0006220">
    <property type="term" value="P:pyrimidine nucleotide metabolic process"/>
    <property type="evidence" value="ECO:0007669"/>
    <property type="project" value="UniProtKB-UniRule"/>
</dbReference>
<evidence type="ECO:0000313" key="11">
    <source>
        <dbReference type="Proteomes" id="UP000256779"/>
    </source>
</evidence>
<evidence type="ECO:0000256" key="1">
    <source>
        <dbReference type="ARBA" id="ARBA00009427"/>
    </source>
</evidence>
<keyword evidence="11" id="KW-1185">Reference proteome</keyword>
<dbReference type="SUPFAM" id="SSF52540">
    <property type="entry name" value="P-loop containing nucleoside triphosphate hydrolases"/>
    <property type="match status" value="1"/>
</dbReference>
<dbReference type="GO" id="GO:0005524">
    <property type="term" value="F:ATP binding"/>
    <property type="evidence" value="ECO:0007669"/>
    <property type="project" value="UniProtKB-UniRule"/>
</dbReference>
<dbReference type="NCBIfam" id="TIGR00017">
    <property type="entry name" value="cmk"/>
    <property type="match status" value="1"/>
</dbReference>
<dbReference type="PANTHER" id="PTHR21299">
    <property type="entry name" value="CYTIDYLATE KINASE/PANTOATE-BETA-ALANINE LIGASE"/>
    <property type="match status" value="1"/>
</dbReference>
<keyword evidence="3 8" id="KW-0547">Nucleotide-binding</keyword>
<gene>
    <name evidence="8" type="primary">cmk</name>
    <name evidence="10" type="ORF">C7460_12627</name>
</gene>
<comment type="subcellular location">
    <subcellularLocation>
        <location evidence="8">Cytoplasm</location>
    </subcellularLocation>
</comment>